<evidence type="ECO:0000313" key="2">
    <source>
        <dbReference type="EMBL" id="UWP60987.1"/>
    </source>
</evidence>
<dbReference type="RefSeq" id="WP_028529875.1">
    <property type="nucleotide sequence ID" value="NZ_CABLBR010000036.1"/>
</dbReference>
<dbReference type="Proteomes" id="UP001060164">
    <property type="component" value="Chromosome"/>
</dbReference>
<evidence type="ECO:0000313" key="3">
    <source>
        <dbReference type="Proteomes" id="UP001060164"/>
    </source>
</evidence>
<organism evidence="2 3">
    <name type="scientific">Ruminococcus gauvreauii</name>
    <dbReference type="NCBI Taxonomy" id="438033"/>
    <lineage>
        <taxon>Bacteria</taxon>
        <taxon>Bacillati</taxon>
        <taxon>Bacillota</taxon>
        <taxon>Clostridia</taxon>
        <taxon>Eubacteriales</taxon>
        <taxon>Oscillospiraceae</taxon>
        <taxon>Ruminococcus</taxon>
    </lineage>
</organism>
<dbReference type="Gene3D" id="3.20.20.210">
    <property type="match status" value="1"/>
</dbReference>
<dbReference type="SUPFAM" id="SSF51726">
    <property type="entry name" value="UROD/MetE-like"/>
    <property type="match status" value="1"/>
</dbReference>
<dbReference type="InterPro" id="IPR000257">
    <property type="entry name" value="Uroporphyrinogen_deCOase"/>
</dbReference>
<proteinExistence type="predicted"/>
<dbReference type="InterPro" id="IPR038071">
    <property type="entry name" value="UROD/MetE-like_sf"/>
</dbReference>
<sequence>MNKYPFREAEELRELEVYPKFPMPYGEPGAVIRRFNTPITPKENFERMCNGEGPLWIPNYYVDFNFIQPLAMKDAVARWHGGEDWFGIEWQYEPLTNSAMVKPGTRRLSDITNWEEELEFPDLNAIDWQKNYDEEYKGKISPDRPTMFVIVNGLFERTADLTSFEDAFCYLLEEPEALHAFYTKLTEWHIQLIRIAREIYGADVITFHDDMGTQRSPFFATKLYREILLPHYKRMTDAAHEMGLRVISHSCGCIESHVSSIIDAGFDGWEGQDNSNDKQMTMDVYGDRLFQSSIFVPAPDMPEEEALAELERMVNALGPKGRFMIWLNTLNEPYLTKGSELIYKLSRKMYSGD</sequence>
<name>A0ABY5VL03_9FIRM</name>
<evidence type="ECO:0000259" key="1">
    <source>
        <dbReference type="Pfam" id="PF01208"/>
    </source>
</evidence>
<keyword evidence="3" id="KW-1185">Reference proteome</keyword>
<gene>
    <name evidence="2" type="ORF">NQ502_08155</name>
</gene>
<reference evidence="2" key="1">
    <citation type="journal article" date="2022" name="Cell">
        <title>Design, construction, and in vivo augmentation of a complex gut microbiome.</title>
        <authorList>
            <person name="Cheng A.G."/>
            <person name="Ho P.Y."/>
            <person name="Aranda-Diaz A."/>
            <person name="Jain S."/>
            <person name="Yu F.B."/>
            <person name="Meng X."/>
            <person name="Wang M."/>
            <person name="Iakiviak M."/>
            <person name="Nagashima K."/>
            <person name="Zhao A."/>
            <person name="Murugkar P."/>
            <person name="Patil A."/>
            <person name="Atabakhsh K."/>
            <person name="Weakley A."/>
            <person name="Yan J."/>
            <person name="Brumbaugh A.R."/>
            <person name="Higginbottom S."/>
            <person name="Dimas A."/>
            <person name="Shiver A.L."/>
            <person name="Deutschbauer A."/>
            <person name="Neff N."/>
            <person name="Sonnenburg J.L."/>
            <person name="Huang K.C."/>
            <person name="Fischbach M.A."/>
        </authorList>
    </citation>
    <scope>NUCLEOTIDE SEQUENCE</scope>
    <source>
        <strain evidence="2">DSM 19829</strain>
    </source>
</reference>
<feature type="domain" description="Uroporphyrinogen decarboxylase (URO-D)" evidence="1">
    <location>
        <begin position="159"/>
        <end position="274"/>
    </location>
</feature>
<accession>A0ABY5VL03</accession>
<dbReference type="EMBL" id="CP102290">
    <property type="protein sequence ID" value="UWP60987.1"/>
    <property type="molecule type" value="Genomic_DNA"/>
</dbReference>
<protein>
    <recommendedName>
        <fullName evidence="1">Uroporphyrinogen decarboxylase (URO-D) domain-containing protein</fullName>
    </recommendedName>
</protein>
<dbReference type="Pfam" id="PF01208">
    <property type="entry name" value="URO-D"/>
    <property type="match status" value="1"/>
</dbReference>